<keyword evidence="2 5" id="KW-0732">Signal</keyword>
<feature type="signal peptide" evidence="5">
    <location>
        <begin position="1"/>
        <end position="25"/>
    </location>
</feature>
<feature type="compositionally biased region" description="Polar residues" evidence="3">
    <location>
        <begin position="343"/>
        <end position="353"/>
    </location>
</feature>
<dbReference type="Gene3D" id="2.60.40.10">
    <property type="entry name" value="Immunoglobulins"/>
    <property type="match status" value="1"/>
</dbReference>
<gene>
    <name evidence="6" type="ORF">SAMN06295879_2287</name>
</gene>
<keyword evidence="4" id="KW-0472">Membrane</keyword>
<evidence type="ECO:0000313" key="7">
    <source>
        <dbReference type="Proteomes" id="UP000189735"/>
    </source>
</evidence>
<dbReference type="InterPro" id="IPR021884">
    <property type="entry name" value="Ice-bd_prot"/>
</dbReference>
<dbReference type="RefSeq" id="WP_176141275.1">
    <property type="nucleotide sequence ID" value="NZ_FUYG01000005.1"/>
</dbReference>
<feature type="chain" id="PRO_5012888374" evidence="5">
    <location>
        <begin position="26"/>
        <end position="393"/>
    </location>
</feature>
<dbReference type="InterPro" id="IPR013783">
    <property type="entry name" value="Ig-like_fold"/>
</dbReference>
<evidence type="ECO:0000256" key="3">
    <source>
        <dbReference type="SAM" id="MobiDB-lite"/>
    </source>
</evidence>
<dbReference type="InterPro" id="IPR015919">
    <property type="entry name" value="Cadherin-like_sf"/>
</dbReference>
<evidence type="ECO:0000313" key="6">
    <source>
        <dbReference type="EMBL" id="SKA96637.1"/>
    </source>
</evidence>
<dbReference type="Pfam" id="PF11999">
    <property type="entry name" value="Ice_binding"/>
    <property type="match status" value="1"/>
</dbReference>
<name>A0A1T4Y4B1_9MICO</name>
<dbReference type="Pfam" id="PF05345">
    <property type="entry name" value="He_PIG"/>
    <property type="match status" value="1"/>
</dbReference>
<dbReference type="GO" id="GO:0005975">
    <property type="term" value="P:carbohydrate metabolic process"/>
    <property type="evidence" value="ECO:0007669"/>
    <property type="project" value="UniProtKB-ARBA"/>
</dbReference>
<feature type="region of interest" description="Disordered" evidence="3">
    <location>
        <begin position="336"/>
        <end position="355"/>
    </location>
</feature>
<feature type="transmembrane region" description="Helical" evidence="4">
    <location>
        <begin position="365"/>
        <end position="386"/>
    </location>
</feature>
<dbReference type="EMBL" id="FUYG01000005">
    <property type="protein sequence ID" value="SKA96637.1"/>
    <property type="molecule type" value="Genomic_DNA"/>
</dbReference>
<dbReference type="Proteomes" id="UP000189735">
    <property type="component" value="Unassembled WGS sequence"/>
</dbReference>
<dbReference type="GO" id="GO:0016020">
    <property type="term" value="C:membrane"/>
    <property type="evidence" value="ECO:0007669"/>
    <property type="project" value="InterPro"/>
</dbReference>
<keyword evidence="4" id="KW-1133">Transmembrane helix</keyword>
<comment type="similarity">
    <text evidence="1">Belongs to the ice-binding protein family.</text>
</comment>
<dbReference type="SUPFAM" id="SSF49313">
    <property type="entry name" value="Cadherin-like"/>
    <property type="match status" value="1"/>
</dbReference>
<proteinExistence type="inferred from homology"/>
<evidence type="ECO:0000256" key="1">
    <source>
        <dbReference type="ARBA" id="ARBA00005445"/>
    </source>
</evidence>
<feature type="region of interest" description="Disordered" evidence="3">
    <location>
        <begin position="239"/>
        <end position="263"/>
    </location>
</feature>
<protein>
    <submittedName>
        <fullName evidence="6">Putative Ig domain-containing protein</fullName>
    </submittedName>
</protein>
<reference evidence="7" key="1">
    <citation type="submission" date="2017-02" db="EMBL/GenBank/DDBJ databases">
        <authorList>
            <person name="Varghese N."/>
            <person name="Submissions S."/>
        </authorList>
    </citation>
    <scope>NUCLEOTIDE SEQUENCE [LARGE SCALE GENOMIC DNA]</scope>
    <source>
        <strain evidence="7">VKM Ac-2052</strain>
    </source>
</reference>
<dbReference type="GO" id="GO:0005509">
    <property type="term" value="F:calcium ion binding"/>
    <property type="evidence" value="ECO:0007669"/>
    <property type="project" value="InterPro"/>
</dbReference>
<accession>A0A1T4Y4B1</accession>
<feature type="compositionally biased region" description="Polar residues" evidence="3">
    <location>
        <begin position="244"/>
        <end position="256"/>
    </location>
</feature>
<dbReference type="AlphaFoldDB" id="A0A1T4Y4B1"/>
<sequence length="393" mass="38239">MSFVGIVGLALGSAMALGLSGAAQAATVLDGPINLRTAAGYAVLAGSKVTNTGPTVVTGDVGLSEGTEITGFTGAPDGSFVLGTGSARTDPDVDQAKIDLSTAFDTAASLTPQASGLSQLAGKTLKPGVYSGGALDLASGSTLTLDGGAESVWVFQAASTLVTGSGSKILLINGASICNVFWQVGSSATLGSGSTFVGTILAKESVSVGNAAVIQGRLLASVSAVTLINDTITRPSGCVAGSGTVETTTPEITSGSPDDATVGTPYTHTVTVTGTPTPTVTVTEGELPAGLTITDGVISGTPTTPGTTTFTVTASNGDEGDVTATYTIVTAEAPVVPIPPTSETPVTPDQNVGSGKGGSLAATGFAPGGLIAGAGALLATGLLFAVRTARRRS</sequence>
<evidence type="ECO:0000256" key="5">
    <source>
        <dbReference type="SAM" id="SignalP"/>
    </source>
</evidence>
<evidence type="ECO:0000256" key="2">
    <source>
        <dbReference type="ARBA" id="ARBA00022729"/>
    </source>
</evidence>
<organism evidence="6 7">
    <name type="scientific">Agreia bicolorata</name>
    <dbReference type="NCBI Taxonomy" id="110935"/>
    <lineage>
        <taxon>Bacteria</taxon>
        <taxon>Bacillati</taxon>
        <taxon>Actinomycetota</taxon>
        <taxon>Actinomycetes</taxon>
        <taxon>Micrococcales</taxon>
        <taxon>Microbacteriaceae</taxon>
        <taxon>Agreia</taxon>
    </lineage>
</organism>
<evidence type="ECO:0000256" key="4">
    <source>
        <dbReference type="SAM" id="Phobius"/>
    </source>
</evidence>
<keyword evidence="4" id="KW-0812">Transmembrane</keyword>